<evidence type="ECO:0000313" key="2">
    <source>
        <dbReference type="Proteomes" id="UP000887458"/>
    </source>
</evidence>
<evidence type="ECO:0000313" key="1">
    <source>
        <dbReference type="EMBL" id="KAH9413246.1"/>
    </source>
</evidence>
<keyword evidence="2" id="KW-1185">Reference proteome</keyword>
<comment type="caution">
    <text evidence="1">The sequence shown here is derived from an EMBL/GenBank/DDBJ whole genome shotgun (WGS) entry which is preliminary data.</text>
</comment>
<reference evidence="1 2" key="1">
    <citation type="journal article" date="2018" name="J. Allergy Clin. Immunol.">
        <title>High-quality assembly of Dermatophagoides pteronyssinus genome and transcriptome reveals a wide range of novel allergens.</title>
        <authorList>
            <person name="Liu X.Y."/>
            <person name="Yang K.Y."/>
            <person name="Wang M.Q."/>
            <person name="Kwok J.S."/>
            <person name="Zeng X."/>
            <person name="Yang Z."/>
            <person name="Xiao X.J."/>
            <person name="Lau C.P."/>
            <person name="Li Y."/>
            <person name="Huang Z.M."/>
            <person name="Ba J.G."/>
            <person name="Yim A.K."/>
            <person name="Ouyang C.Y."/>
            <person name="Ngai S.M."/>
            <person name="Chan T.F."/>
            <person name="Leung E.L."/>
            <person name="Liu L."/>
            <person name="Liu Z.G."/>
            <person name="Tsui S.K."/>
        </authorList>
    </citation>
    <scope>NUCLEOTIDE SEQUENCE [LARGE SCALE GENOMIC DNA]</scope>
    <source>
        <strain evidence="1">Derp</strain>
    </source>
</reference>
<sequence>MKRTKLEIEILKYKCPVALDFKKNDQIRFFYHCRHCHCHSFCRHLIILWNFRSFASHRHCSRLIRRRQNNIYNNNNNNSINFNCHQMFITILQIE</sequence>
<name>A0ABQ8IST0_DERPT</name>
<dbReference type="EMBL" id="NJHN03000122">
    <property type="protein sequence ID" value="KAH9413246.1"/>
    <property type="molecule type" value="Genomic_DNA"/>
</dbReference>
<proteinExistence type="predicted"/>
<accession>A0ABQ8IST0</accession>
<gene>
    <name evidence="1" type="ORF">DERP_012956</name>
</gene>
<reference evidence="1 2" key="2">
    <citation type="journal article" date="2022" name="Mol. Biol. Evol.">
        <title>Comparative Genomics Reveals Insights into the Divergent Evolution of Astigmatic Mites and Household Pest Adaptations.</title>
        <authorList>
            <person name="Xiong Q."/>
            <person name="Wan A.T."/>
            <person name="Liu X."/>
            <person name="Fung C.S."/>
            <person name="Xiao X."/>
            <person name="Malainual N."/>
            <person name="Hou J."/>
            <person name="Wang L."/>
            <person name="Wang M."/>
            <person name="Yang K.Y."/>
            <person name="Cui Y."/>
            <person name="Leung E.L."/>
            <person name="Nong W."/>
            <person name="Shin S.K."/>
            <person name="Au S.W."/>
            <person name="Jeong K.Y."/>
            <person name="Chew F.T."/>
            <person name="Hui J.H."/>
            <person name="Leung T.F."/>
            <person name="Tungtrongchitr A."/>
            <person name="Zhong N."/>
            <person name="Liu Z."/>
            <person name="Tsui S.K."/>
        </authorList>
    </citation>
    <scope>NUCLEOTIDE SEQUENCE [LARGE SCALE GENOMIC DNA]</scope>
    <source>
        <strain evidence="1">Derp</strain>
    </source>
</reference>
<protein>
    <submittedName>
        <fullName evidence="1">Uncharacterized protein</fullName>
    </submittedName>
</protein>
<dbReference type="Proteomes" id="UP000887458">
    <property type="component" value="Unassembled WGS sequence"/>
</dbReference>
<organism evidence="1 2">
    <name type="scientific">Dermatophagoides pteronyssinus</name>
    <name type="common">European house dust mite</name>
    <dbReference type="NCBI Taxonomy" id="6956"/>
    <lineage>
        <taxon>Eukaryota</taxon>
        <taxon>Metazoa</taxon>
        <taxon>Ecdysozoa</taxon>
        <taxon>Arthropoda</taxon>
        <taxon>Chelicerata</taxon>
        <taxon>Arachnida</taxon>
        <taxon>Acari</taxon>
        <taxon>Acariformes</taxon>
        <taxon>Sarcoptiformes</taxon>
        <taxon>Astigmata</taxon>
        <taxon>Psoroptidia</taxon>
        <taxon>Analgoidea</taxon>
        <taxon>Pyroglyphidae</taxon>
        <taxon>Dermatophagoidinae</taxon>
        <taxon>Dermatophagoides</taxon>
    </lineage>
</organism>